<gene>
    <name evidence="2" type="ORF">GCM10010466_43090</name>
</gene>
<comment type="caution">
    <text evidence="2">The sequence shown here is derived from an EMBL/GenBank/DDBJ whole genome shotgun (WGS) entry which is preliminary data.</text>
</comment>
<reference evidence="3" key="1">
    <citation type="journal article" date="2019" name="Int. J. Syst. Evol. Microbiol.">
        <title>The Global Catalogue of Microorganisms (GCM) 10K type strain sequencing project: providing services to taxonomists for standard genome sequencing and annotation.</title>
        <authorList>
            <consortium name="The Broad Institute Genomics Platform"/>
            <consortium name="The Broad Institute Genome Sequencing Center for Infectious Disease"/>
            <person name="Wu L."/>
            <person name="Ma J."/>
        </authorList>
    </citation>
    <scope>NUCLEOTIDE SEQUENCE [LARGE SCALE GENOMIC DNA]</scope>
    <source>
        <strain evidence="3">JCM 9373</strain>
    </source>
</reference>
<feature type="region of interest" description="Disordered" evidence="1">
    <location>
        <begin position="1"/>
        <end position="35"/>
    </location>
</feature>
<feature type="compositionally biased region" description="Basic residues" evidence="1">
    <location>
        <begin position="85"/>
        <end position="102"/>
    </location>
</feature>
<organism evidence="2 3">
    <name type="scientific">Planomonospora alba</name>
    <dbReference type="NCBI Taxonomy" id="161354"/>
    <lineage>
        <taxon>Bacteria</taxon>
        <taxon>Bacillati</taxon>
        <taxon>Actinomycetota</taxon>
        <taxon>Actinomycetes</taxon>
        <taxon>Streptosporangiales</taxon>
        <taxon>Streptosporangiaceae</taxon>
        <taxon>Planomonospora</taxon>
    </lineage>
</organism>
<protein>
    <submittedName>
        <fullName evidence="2">Uncharacterized protein</fullName>
    </submittedName>
</protein>
<evidence type="ECO:0000256" key="1">
    <source>
        <dbReference type="SAM" id="MobiDB-lite"/>
    </source>
</evidence>
<keyword evidence="3" id="KW-1185">Reference proteome</keyword>
<name>A0ABP6NH73_9ACTN</name>
<feature type="region of interest" description="Disordered" evidence="1">
    <location>
        <begin position="78"/>
        <end position="111"/>
    </location>
</feature>
<sequence>MAGPDVRAARMAGRPPSAQAIGVGNDPLPLTPARSGRPRAVRFAMRPGGVFVNADDLYDGQPAIAGIAAALRRTRLGTGEERASWRRRPRGIRHAPRPKRRRAGLDLRNDNDYQYSCPLLPTPWQ</sequence>
<accession>A0ABP6NH73</accession>
<proteinExistence type="predicted"/>
<evidence type="ECO:0000313" key="3">
    <source>
        <dbReference type="Proteomes" id="UP001500320"/>
    </source>
</evidence>
<dbReference type="EMBL" id="BAAAUT010000035">
    <property type="protein sequence ID" value="GAA3147459.1"/>
    <property type="molecule type" value="Genomic_DNA"/>
</dbReference>
<evidence type="ECO:0000313" key="2">
    <source>
        <dbReference type="EMBL" id="GAA3147459.1"/>
    </source>
</evidence>
<dbReference type="Proteomes" id="UP001500320">
    <property type="component" value="Unassembled WGS sequence"/>
</dbReference>